<dbReference type="EMBL" id="FNUS01000008">
    <property type="protein sequence ID" value="SEG60761.1"/>
    <property type="molecule type" value="Genomic_DNA"/>
</dbReference>
<dbReference type="AlphaFoldDB" id="A0A1H6BJ21"/>
<protein>
    <recommendedName>
        <fullName evidence="1">Pvc16 N-terminal domain-containing protein</fullName>
    </recommendedName>
</protein>
<evidence type="ECO:0000259" key="1">
    <source>
        <dbReference type="Pfam" id="PF14065"/>
    </source>
</evidence>
<dbReference type="Proteomes" id="UP000236738">
    <property type="component" value="Unassembled WGS sequence"/>
</dbReference>
<dbReference type="Pfam" id="PF14065">
    <property type="entry name" value="Pvc16_N"/>
    <property type="match status" value="1"/>
</dbReference>
<dbReference type="OrthoDB" id="7560784at2"/>
<dbReference type="RefSeq" id="WP_103914758.1">
    <property type="nucleotide sequence ID" value="NZ_FNUS01000008.1"/>
</dbReference>
<reference evidence="3" key="1">
    <citation type="submission" date="2016-10" db="EMBL/GenBank/DDBJ databases">
        <authorList>
            <person name="Varghese N."/>
            <person name="Submissions S."/>
        </authorList>
    </citation>
    <scope>NUCLEOTIDE SEQUENCE [LARGE SCALE GENOMIC DNA]</scope>
    <source>
        <strain evidence="3">DSM 21580</strain>
    </source>
</reference>
<evidence type="ECO:0000313" key="2">
    <source>
        <dbReference type="EMBL" id="SEG60761.1"/>
    </source>
</evidence>
<gene>
    <name evidence="2" type="ORF">SAMN05421847_2928</name>
</gene>
<sequence>MDLGVILDRFSKLIDPNNSSFINLVNIATLSDGDEFLEQKSSITMSVVNIQEDKTMKNQPVFQRNIIDNNFNRFAHPTKYLVVSILFASYNIDPLKYLDGLGKLQTVIDFFQQNNLFFYKISAPNKNEVLTSAQYSLKTENEKDKYSKFTVLSVDLSLEQTNQMWSYLGSKYMPSVLYEMRVLPVQQDTVQVVKSIEEIKIKLWENDKKDAAGLLESSQNLKFGKDENGKIIEKFE</sequence>
<accession>A0A1H6BJ21</accession>
<evidence type="ECO:0000313" key="3">
    <source>
        <dbReference type="Proteomes" id="UP000236738"/>
    </source>
</evidence>
<proteinExistence type="predicted"/>
<dbReference type="InterPro" id="IPR025351">
    <property type="entry name" value="Pvc16_N"/>
</dbReference>
<keyword evidence="3" id="KW-1185">Reference proteome</keyword>
<name>A0A1H6BJ21_9FLAO</name>
<organism evidence="2 3">
    <name type="scientific">Halpernia humi</name>
    <dbReference type="NCBI Taxonomy" id="493375"/>
    <lineage>
        <taxon>Bacteria</taxon>
        <taxon>Pseudomonadati</taxon>
        <taxon>Bacteroidota</taxon>
        <taxon>Flavobacteriia</taxon>
        <taxon>Flavobacteriales</taxon>
        <taxon>Weeksellaceae</taxon>
        <taxon>Chryseobacterium group</taxon>
        <taxon>Halpernia</taxon>
    </lineage>
</organism>
<feature type="domain" description="Pvc16 N-terminal" evidence="1">
    <location>
        <begin position="21"/>
        <end position="192"/>
    </location>
</feature>